<dbReference type="AlphaFoldDB" id="A0A9P0NTG3"/>
<comment type="caution">
    <text evidence="4">The sequence shown here is derived from an EMBL/GenBank/DDBJ whole genome shotgun (WGS) entry which is preliminary data.</text>
</comment>
<reference evidence="4" key="1">
    <citation type="submission" date="2022-03" db="EMBL/GenBank/DDBJ databases">
        <authorList>
            <person name="Sayadi A."/>
        </authorList>
    </citation>
    <scope>NUCLEOTIDE SEQUENCE</scope>
</reference>
<dbReference type="EMBL" id="CAKOFQ010006676">
    <property type="protein sequence ID" value="CAH1958214.1"/>
    <property type="molecule type" value="Genomic_DNA"/>
</dbReference>
<feature type="domain" description="DDE Tnp4" evidence="3">
    <location>
        <begin position="31"/>
        <end position="96"/>
    </location>
</feature>
<gene>
    <name evidence="4" type="ORF">ACAOBT_LOCUS2528</name>
</gene>
<keyword evidence="5" id="KW-1185">Reference proteome</keyword>
<comment type="cofactor">
    <cofactor evidence="1">
        <name>a divalent metal cation</name>
        <dbReference type="ChEBI" id="CHEBI:60240"/>
    </cofactor>
</comment>
<keyword evidence="2" id="KW-0479">Metal-binding</keyword>
<evidence type="ECO:0000256" key="2">
    <source>
        <dbReference type="ARBA" id="ARBA00022723"/>
    </source>
</evidence>
<dbReference type="Pfam" id="PF13359">
    <property type="entry name" value="DDE_Tnp_4"/>
    <property type="match status" value="1"/>
</dbReference>
<dbReference type="OrthoDB" id="166134at2759"/>
<dbReference type="InterPro" id="IPR027806">
    <property type="entry name" value="HARBI1_dom"/>
</dbReference>
<evidence type="ECO:0000313" key="5">
    <source>
        <dbReference type="Proteomes" id="UP001152888"/>
    </source>
</evidence>
<protein>
    <recommendedName>
        <fullName evidence="3">DDE Tnp4 domain-containing protein</fullName>
    </recommendedName>
</protein>
<name>A0A9P0NTG3_ACAOB</name>
<evidence type="ECO:0000313" key="4">
    <source>
        <dbReference type="EMBL" id="CAH1958214.1"/>
    </source>
</evidence>
<accession>A0A9P0NTG3</accession>
<dbReference type="Proteomes" id="UP001152888">
    <property type="component" value="Unassembled WGS sequence"/>
</dbReference>
<sequence>MPQVPKYQEEWQQIANDFDQKWNYPHCCGSIDGNHICLQAPINTGSDYFNYKGFFSIVLLAIVDASYCFTFVNIGCQCRLSDGGVFANTTFKKLLETSSLNLASMKVLQGRISTSPFVFLGFTAAYDDTLPRHSTVRVTGSDLQLQTQQSKTCSRKYIWNYICYIQGL</sequence>
<dbReference type="GO" id="GO:0046872">
    <property type="term" value="F:metal ion binding"/>
    <property type="evidence" value="ECO:0007669"/>
    <property type="project" value="UniProtKB-KW"/>
</dbReference>
<organism evidence="4 5">
    <name type="scientific">Acanthoscelides obtectus</name>
    <name type="common">Bean weevil</name>
    <name type="synonym">Bruchus obtectus</name>
    <dbReference type="NCBI Taxonomy" id="200917"/>
    <lineage>
        <taxon>Eukaryota</taxon>
        <taxon>Metazoa</taxon>
        <taxon>Ecdysozoa</taxon>
        <taxon>Arthropoda</taxon>
        <taxon>Hexapoda</taxon>
        <taxon>Insecta</taxon>
        <taxon>Pterygota</taxon>
        <taxon>Neoptera</taxon>
        <taxon>Endopterygota</taxon>
        <taxon>Coleoptera</taxon>
        <taxon>Polyphaga</taxon>
        <taxon>Cucujiformia</taxon>
        <taxon>Chrysomeloidea</taxon>
        <taxon>Chrysomelidae</taxon>
        <taxon>Bruchinae</taxon>
        <taxon>Bruchini</taxon>
        <taxon>Acanthoscelides</taxon>
    </lineage>
</organism>
<evidence type="ECO:0000259" key="3">
    <source>
        <dbReference type="Pfam" id="PF13359"/>
    </source>
</evidence>
<proteinExistence type="predicted"/>
<evidence type="ECO:0000256" key="1">
    <source>
        <dbReference type="ARBA" id="ARBA00001968"/>
    </source>
</evidence>